<name>A0A915ES17_9BILA</name>
<evidence type="ECO:0000313" key="1">
    <source>
        <dbReference type="Proteomes" id="UP000887574"/>
    </source>
</evidence>
<reference evidence="2" key="1">
    <citation type="submission" date="2022-11" db="UniProtKB">
        <authorList>
            <consortium name="WormBaseParasite"/>
        </authorList>
    </citation>
    <scope>IDENTIFICATION</scope>
</reference>
<sequence>MNTIKEKERRKRRKLAEDCVKLASDILINNRIWHLADRLAKLGNTYELIIKFPFKISVYIRSEDDQVHCFKPHGPIPDGLFELMVARSLIRQVAVAEEVDLEEDEENEYTGYISDESLDLDWSDELNAPNPKYHAF</sequence>
<evidence type="ECO:0000313" key="2">
    <source>
        <dbReference type="WBParaSite" id="jg9189"/>
    </source>
</evidence>
<accession>A0A915ES17</accession>
<protein>
    <submittedName>
        <fullName evidence="2">Uncharacterized protein</fullName>
    </submittedName>
</protein>
<dbReference type="WBParaSite" id="jg9189">
    <property type="protein sequence ID" value="jg9189"/>
    <property type="gene ID" value="jg9189"/>
</dbReference>
<organism evidence="1 2">
    <name type="scientific">Ditylenchus dipsaci</name>
    <dbReference type="NCBI Taxonomy" id="166011"/>
    <lineage>
        <taxon>Eukaryota</taxon>
        <taxon>Metazoa</taxon>
        <taxon>Ecdysozoa</taxon>
        <taxon>Nematoda</taxon>
        <taxon>Chromadorea</taxon>
        <taxon>Rhabditida</taxon>
        <taxon>Tylenchina</taxon>
        <taxon>Tylenchomorpha</taxon>
        <taxon>Sphaerularioidea</taxon>
        <taxon>Anguinidae</taxon>
        <taxon>Anguininae</taxon>
        <taxon>Ditylenchus</taxon>
    </lineage>
</organism>
<dbReference type="AlphaFoldDB" id="A0A915ES17"/>
<keyword evidence="1" id="KW-1185">Reference proteome</keyword>
<dbReference type="Proteomes" id="UP000887574">
    <property type="component" value="Unplaced"/>
</dbReference>
<proteinExistence type="predicted"/>